<organism evidence="1">
    <name type="scientific">Dictyoglomus turgidum</name>
    <dbReference type="NCBI Taxonomy" id="513050"/>
    <lineage>
        <taxon>Bacteria</taxon>
        <taxon>Pseudomonadati</taxon>
        <taxon>Dictyoglomota</taxon>
        <taxon>Dictyoglomia</taxon>
        <taxon>Dictyoglomales</taxon>
        <taxon>Dictyoglomaceae</taxon>
        <taxon>Dictyoglomus</taxon>
    </lineage>
</organism>
<name>A0A7C3SMR2_9BACT</name>
<dbReference type="EMBL" id="DTGA01000054">
    <property type="protein sequence ID" value="HGB30698.1"/>
    <property type="molecule type" value="Genomic_DNA"/>
</dbReference>
<dbReference type="AlphaFoldDB" id="A0A7C3SMR2"/>
<comment type="caution">
    <text evidence="1">The sequence shown here is derived from an EMBL/GenBank/DDBJ whole genome shotgun (WGS) entry which is preliminary data.</text>
</comment>
<sequence>MDDKEWHRRENERPWAESREYNKKLEAWKKRMWKEWEKAPNGQKPYIAAKIAYPNIGGPPNLDVVY</sequence>
<evidence type="ECO:0000313" key="1">
    <source>
        <dbReference type="EMBL" id="HGB30698.1"/>
    </source>
</evidence>
<protein>
    <submittedName>
        <fullName evidence="1">Uncharacterized protein</fullName>
    </submittedName>
</protein>
<proteinExistence type="predicted"/>
<accession>A0A7C3SMR2</accession>
<reference evidence="1" key="1">
    <citation type="journal article" date="2020" name="mSystems">
        <title>Genome- and Community-Level Interaction Insights into Carbon Utilization and Element Cycling Functions of Hydrothermarchaeota in Hydrothermal Sediment.</title>
        <authorList>
            <person name="Zhou Z."/>
            <person name="Liu Y."/>
            <person name="Xu W."/>
            <person name="Pan J."/>
            <person name="Luo Z.H."/>
            <person name="Li M."/>
        </authorList>
    </citation>
    <scope>NUCLEOTIDE SEQUENCE [LARGE SCALE GENOMIC DNA]</scope>
    <source>
        <strain evidence="1">SpSt-751</strain>
    </source>
</reference>
<gene>
    <name evidence="1" type="ORF">ENV35_02320</name>
</gene>